<name>A0A401Q691_SCYTO</name>
<dbReference type="AlphaFoldDB" id="A0A401Q691"/>
<sequence>MSVPNSANQVGQKFVKSTTPFCNSNSTISKAKQPPSYEDAVKQFNLVYLQQMSRNQMDDLLDVLIESGGETMDVLKLFSYRARTAFSLL</sequence>
<comment type="caution">
    <text evidence="1">The sequence shown here is derived from an EMBL/GenBank/DDBJ whole genome shotgun (WGS) entry which is preliminary data.</text>
</comment>
<reference evidence="1 2" key="1">
    <citation type="journal article" date="2018" name="Nat. Ecol. Evol.">
        <title>Shark genomes provide insights into elasmobranch evolution and the origin of vertebrates.</title>
        <authorList>
            <person name="Hara Y"/>
            <person name="Yamaguchi K"/>
            <person name="Onimaru K"/>
            <person name="Kadota M"/>
            <person name="Koyanagi M"/>
            <person name="Keeley SD"/>
            <person name="Tatsumi K"/>
            <person name="Tanaka K"/>
            <person name="Motone F"/>
            <person name="Kageyama Y"/>
            <person name="Nozu R"/>
            <person name="Adachi N"/>
            <person name="Nishimura O"/>
            <person name="Nakagawa R"/>
            <person name="Tanegashima C"/>
            <person name="Kiyatake I"/>
            <person name="Matsumoto R"/>
            <person name="Murakumo K"/>
            <person name="Nishida K"/>
            <person name="Terakita A"/>
            <person name="Kuratani S"/>
            <person name="Sato K"/>
            <person name="Hyodo S Kuraku.S."/>
        </authorList>
    </citation>
    <scope>NUCLEOTIDE SEQUENCE [LARGE SCALE GENOMIC DNA]</scope>
</reference>
<dbReference type="Proteomes" id="UP000288216">
    <property type="component" value="Unassembled WGS sequence"/>
</dbReference>
<keyword evidence="2" id="KW-1185">Reference proteome</keyword>
<dbReference type="STRING" id="75743.A0A401Q691"/>
<gene>
    <name evidence="1" type="ORF">scyTo_0023254</name>
</gene>
<evidence type="ECO:0000313" key="1">
    <source>
        <dbReference type="EMBL" id="GCB80899.1"/>
    </source>
</evidence>
<feature type="non-terminal residue" evidence="1">
    <location>
        <position position="1"/>
    </location>
</feature>
<protein>
    <submittedName>
        <fullName evidence="1">Uncharacterized protein</fullName>
    </submittedName>
</protein>
<organism evidence="1 2">
    <name type="scientific">Scyliorhinus torazame</name>
    <name type="common">Cloudy catshark</name>
    <name type="synonym">Catulus torazame</name>
    <dbReference type="NCBI Taxonomy" id="75743"/>
    <lineage>
        <taxon>Eukaryota</taxon>
        <taxon>Metazoa</taxon>
        <taxon>Chordata</taxon>
        <taxon>Craniata</taxon>
        <taxon>Vertebrata</taxon>
        <taxon>Chondrichthyes</taxon>
        <taxon>Elasmobranchii</taxon>
        <taxon>Galeomorphii</taxon>
        <taxon>Galeoidea</taxon>
        <taxon>Carcharhiniformes</taxon>
        <taxon>Scyliorhinidae</taxon>
        <taxon>Scyliorhinus</taxon>
    </lineage>
</organism>
<dbReference type="EMBL" id="BFAA01027651">
    <property type="protein sequence ID" value="GCB80899.1"/>
    <property type="molecule type" value="Genomic_DNA"/>
</dbReference>
<evidence type="ECO:0000313" key="2">
    <source>
        <dbReference type="Proteomes" id="UP000288216"/>
    </source>
</evidence>
<accession>A0A401Q691</accession>
<dbReference type="OrthoDB" id="197676at2759"/>
<proteinExistence type="predicted"/>